<dbReference type="Proteomes" id="UP000499080">
    <property type="component" value="Unassembled WGS sequence"/>
</dbReference>
<name>A0A4Y2WD69_ARAVE</name>
<feature type="non-terminal residue" evidence="1">
    <location>
        <position position="42"/>
    </location>
</feature>
<gene>
    <name evidence="1" type="ORF">AVEN_262989_1</name>
</gene>
<comment type="caution">
    <text evidence="1">The sequence shown here is derived from an EMBL/GenBank/DDBJ whole genome shotgun (WGS) entry which is preliminary data.</text>
</comment>
<evidence type="ECO:0000313" key="1">
    <source>
        <dbReference type="EMBL" id="GBO34486.1"/>
    </source>
</evidence>
<organism evidence="1 2">
    <name type="scientific">Araneus ventricosus</name>
    <name type="common">Orbweaver spider</name>
    <name type="synonym">Epeira ventricosa</name>
    <dbReference type="NCBI Taxonomy" id="182803"/>
    <lineage>
        <taxon>Eukaryota</taxon>
        <taxon>Metazoa</taxon>
        <taxon>Ecdysozoa</taxon>
        <taxon>Arthropoda</taxon>
        <taxon>Chelicerata</taxon>
        <taxon>Arachnida</taxon>
        <taxon>Araneae</taxon>
        <taxon>Araneomorphae</taxon>
        <taxon>Entelegynae</taxon>
        <taxon>Araneoidea</taxon>
        <taxon>Araneidae</taxon>
        <taxon>Araneus</taxon>
    </lineage>
</organism>
<evidence type="ECO:0000313" key="2">
    <source>
        <dbReference type="Proteomes" id="UP000499080"/>
    </source>
</evidence>
<protein>
    <submittedName>
        <fullName evidence="1">Uncharacterized protein</fullName>
    </submittedName>
</protein>
<proteinExistence type="predicted"/>
<sequence length="42" mass="4532">MFVAKGTSPDHDDFNTANGPFACLPYISRNGDTPVVQFGTSR</sequence>
<reference evidence="1 2" key="1">
    <citation type="journal article" date="2019" name="Sci. Rep.">
        <title>Orb-weaving spider Araneus ventricosus genome elucidates the spidroin gene catalogue.</title>
        <authorList>
            <person name="Kono N."/>
            <person name="Nakamura H."/>
            <person name="Ohtoshi R."/>
            <person name="Moran D.A.P."/>
            <person name="Shinohara A."/>
            <person name="Yoshida Y."/>
            <person name="Fujiwara M."/>
            <person name="Mori M."/>
            <person name="Tomita M."/>
            <person name="Arakawa K."/>
        </authorList>
    </citation>
    <scope>NUCLEOTIDE SEQUENCE [LARGE SCALE GENOMIC DNA]</scope>
</reference>
<dbReference type="EMBL" id="BGPR01058328">
    <property type="protein sequence ID" value="GBO34486.1"/>
    <property type="molecule type" value="Genomic_DNA"/>
</dbReference>
<keyword evidence="2" id="KW-1185">Reference proteome</keyword>
<dbReference type="AlphaFoldDB" id="A0A4Y2WD69"/>
<accession>A0A4Y2WD69</accession>